<evidence type="ECO:0000313" key="4">
    <source>
        <dbReference type="Proteomes" id="UP001155840"/>
    </source>
</evidence>
<protein>
    <submittedName>
        <fullName evidence="3">Phosphatase PAP2 family protein</fullName>
    </submittedName>
</protein>
<sequence length="237" mass="25600">MPTLPAPLRGIVGRLKGVEPLGLMIFGLISGGVLLFQWLADEVLEGETKGIDETVLLALRQPGDLKRTIGSAWVSHAATDITSLGGVTVLTLATFLTVLYLLSVRRKAMALFVFLAIAGGWLLSTSLKILIARQRPDIVPHLVDINDFSFPSGHAMLSAVTYLTLAGLLARHQATRSARVFMLATGVFLTFIIGCSRVLLGVHYPTDVLAGWCAGATWALMCWYLARRLIAPPEQAH</sequence>
<name>A0AA43ZHL5_9HYPH</name>
<evidence type="ECO:0000313" key="3">
    <source>
        <dbReference type="EMBL" id="NHT77804.1"/>
    </source>
</evidence>
<reference evidence="3" key="1">
    <citation type="submission" date="2020-03" db="EMBL/GenBank/DDBJ databases">
        <title>Ferranicluibacter endophyticum gen. nov., sp. nov., a new genus isolated from Rubus ulmifolius Schott. stem.</title>
        <authorList>
            <person name="Roca-Couso R."/>
            <person name="Flores-Felix J.D."/>
            <person name="Igual J.M."/>
            <person name="Rivas R."/>
        </authorList>
    </citation>
    <scope>NUCLEOTIDE SEQUENCE</scope>
    <source>
        <strain evidence="3">CRRU44</strain>
    </source>
</reference>
<evidence type="ECO:0000256" key="1">
    <source>
        <dbReference type="SAM" id="Phobius"/>
    </source>
</evidence>
<dbReference type="EMBL" id="JAANCM010000010">
    <property type="protein sequence ID" value="NHT77804.1"/>
    <property type="molecule type" value="Genomic_DNA"/>
</dbReference>
<dbReference type="Pfam" id="PF01569">
    <property type="entry name" value="PAP2"/>
    <property type="match status" value="1"/>
</dbReference>
<dbReference type="RefSeq" id="WP_167130306.1">
    <property type="nucleotide sequence ID" value="NZ_JAANCM010000010.1"/>
</dbReference>
<comment type="caution">
    <text evidence="3">The sequence shown here is derived from an EMBL/GenBank/DDBJ whole genome shotgun (WGS) entry which is preliminary data.</text>
</comment>
<keyword evidence="1" id="KW-0812">Transmembrane</keyword>
<feature type="transmembrane region" description="Helical" evidence="1">
    <location>
        <begin position="181"/>
        <end position="202"/>
    </location>
</feature>
<keyword evidence="1" id="KW-1133">Transmembrane helix</keyword>
<proteinExistence type="predicted"/>
<feature type="transmembrane region" description="Helical" evidence="1">
    <location>
        <begin position="21"/>
        <end position="40"/>
    </location>
</feature>
<dbReference type="InterPro" id="IPR000326">
    <property type="entry name" value="PAP2/HPO"/>
</dbReference>
<feature type="transmembrane region" description="Helical" evidence="1">
    <location>
        <begin position="81"/>
        <end position="102"/>
    </location>
</feature>
<gene>
    <name evidence="3" type="ORF">G8E10_19060</name>
</gene>
<dbReference type="PANTHER" id="PTHR14969">
    <property type="entry name" value="SPHINGOSINE-1-PHOSPHATE PHOSPHOHYDROLASE"/>
    <property type="match status" value="1"/>
</dbReference>
<dbReference type="SMART" id="SM00014">
    <property type="entry name" value="acidPPc"/>
    <property type="match status" value="1"/>
</dbReference>
<dbReference type="AlphaFoldDB" id="A0AA43ZHL5"/>
<dbReference type="SUPFAM" id="SSF48317">
    <property type="entry name" value="Acid phosphatase/Vanadium-dependent haloperoxidase"/>
    <property type="match status" value="1"/>
</dbReference>
<evidence type="ECO:0000259" key="2">
    <source>
        <dbReference type="SMART" id="SM00014"/>
    </source>
</evidence>
<keyword evidence="1" id="KW-0472">Membrane</keyword>
<feature type="transmembrane region" description="Helical" evidence="1">
    <location>
        <begin position="109"/>
        <end position="131"/>
    </location>
</feature>
<dbReference type="Gene3D" id="1.20.144.10">
    <property type="entry name" value="Phosphatidic acid phosphatase type 2/haloperoxidase"/>
    <property type="match status" value="2"/>
</dbReference>
<feature type="transmembrane region" description="Helical" evidence="1">
    <location>
        <begin position="208"/>
        <end position="226"/>
    </location>
</feature>
<dbReference type="Proteomes" id="UP001155840">
    <property type="component" value="Unassembled WGS sequence"/>
</dbReference>
<keyword evidence="4" id="KW-1185">Reference proteome</keyword>
<dbReference type="InterPro" id="IPR036938">
    <property type="entry name" value="PAP2/HPO_sf"/>
</dbReference>
<dbReference type="PANTHER" id="PTHR14969:SF13">
    <property type="entry name" value="AT30094P"/>
    <property type="match status" value="1"/>
</dbReference>
<feature type="transmembrane region" description="Helical" evidence="1">
    <location>
        <begin position="151"/>
        <end position="169"/>
    </location>
</feature>
<feature type="domain" description="Phosphatidic acid phosphatase type 2/haloperoxidase" evidence="2">
    <location>
        <begin position="109"/>
        <end position="223"/>
    </location>
</feature>
<organism evidence="3 4">
    <name type="scientific">Ferranicluibacter rubi</name>
    <dbReference type="NCBI Taxonomy" id="2715133"/>
    <lineage>
        <taxon>Bacteria</taxon>
        <taxon>Pseudomonadati</taxon>
        <taxon>Pseudomonadota</taxon>
        <taxon>Alphaproteobacteria</taxon>
        <taxon>Hyphomicrobiales</taxon>
        <taxon>Rhizobiaceae</taxon>
        <taxon>Ferranicluibacter</taxon>
    </lineage>
</organism>
<dbReference type="CDD" id="cd03392">
    <property type="entry name" value="PAP2_like_2"/>
    <property type="match status" value="1"/>
</dbReference>
<accession>A0AA43ZHL5</accession>